<name>A0AA38XZC6_9EURO</name>
<dbReference type="EMBL" id="JAPDRN010000065">
    <property type="protein sequence ID" value="KAJ9630075.1"/>
    <property type="molecule type" value="Genomic_DNA"/>
</dbReference>
<keyword evidence="2" id="KW-1185">Reference proteome</keyword>
<reference evidence="1" key="1">
    <citation type="submission" date="2022-10" db="EMBL/GenBank/DDBJ databases">
        <title>Culturing micro-colonial fungi from biological soil crusts in the Mojave desert and describing Neophaeococcomyces mojavensis, and introducing the new genera and species Taxawa tesnikishii.</title>
        <authorList>
            <person name="Kurbessoian T."/>
            <person name="Stajich J.E."/>
        </authorList>
    </citation>
    <scope>NUCLEOTIDE SEQUENCE</scope>
    <source>
        <strain evidence="1">TK_35</strain>
    </source>
</reference>
<sequence>MSSALTTSFEVHRCVFCDINNPSWKKRCEKCGAVTIPTRDQNSEELKWTKFAFGPAVPIPLGPHTQTYFDQEYPAVLGPQSRAAIFVGNSEHKVLVIIEPGEEVAFSTQTGVQRPATMTWDLVTEAELSQAVQQIIPGQTDYASIIANAHYHPPQP</sequence>
<comment type="caution">
    <text evidence="1">The sequence shown here is derived from an EMBL/GenBank/DDBJ whole genome shotgun (WGS) entry which is preliminary data.</text>
</comment>
<evidence type="ECO:0000313" key="2">
    <source>
        <dbReference type="Proteomes" id="UP001172681"/>
    </source>
</evidence>
<protein>
    <submittedName>
        <fullName evidence="1">Uncharacterized protein</fullName>
    </submittedName>
</protein>
<gene>
    <name evidence="1" type="ORF">H2204_008730</name>
</gene>
<dbReference type="Proteomes" id="UP001172681">
    <property type="component" value="Unassembled WGS sequence"/>
</dbReference>
<proteinExistence type="predicted"/>
<dbReference type="AlphaFoldDB" id="A0AA38XZC6"/>
<organism evidence="1 2">
    <name type="scientific">Knufia peltigerae</name>
    <dbReference type="NCBI Taxonomy" id="1002370"/>
    <lineage>
        <taxon>Eukaryota</taxon>
        <taxon>Fungi</taxon>
        <taxon>Dikarya</taxon>
        <taxon>Ascomycota</taxon>
        <taxon>Pezizomycotina</taxon>
        <taxon>Eurotiomycetes</taxon>
        <taxon>Chaetothyriomycetidae</taxon>
        <taxon>Chaetothyriales</taxon>
        <taxon>Trichomeriaceae</taxon>
        <taxon>Knufia</taxon>
    </lineage>
</organism>
<evidence type="ECO:0000313" key="1">
    <source>
        <dbReference type="EMBL" id="KAJ9630075.1"/>
    </source>
</evidence>
<accession>A0AA38XZC6</accession>